<sequence>MTTPERHLISLLLCAALAACGGGGSSNDSSTPTATSSSSSQAASSAPAAGSSSSASSKPASSASSSSVATSSASSAPVLSQSGNPASGELNTYTVLLSSAGDAAARLAADKAKADIILTWQTREGGFYKHITDSKAGAGTLYSVAWSSGSKSSTWLGENGVDLGTIDNDATTSELFFLADVYKRSGDTKYRDAARRTLDFLLLMQYPSGGFPQVYPARAGTSYSNYVTFNDDAMARVMLVLDQVAKKSAPVDTQDLFTAEQYSKLSAAIAKGIDFILKSQIVQSGVKTVWCAQHDPVTYEAKEARSYEWPSKSGKESVGIVGFLMSQPQTPEVKAAVQAALAWFRSSAVQVADTAYVNRPSGNTDDTWNPIQAKTGSVMWYRFYDLDKDTGFFSGRTAAEGGKGKQYNIMDIEAERRYGYSWGGAYAATLLSYASSVGY</sequence>
<evidence type="ECO:0000313" key="3">
    <source>
        <dbReference type="EMBL" id="MET1489929.1"/>
    </source>
</evidence>
<accession>A0ABV2CPT6</accession>
<organism evidence="3 4">
    <name type="scientific">Uliginosibacterium paludis</name>
    <dbReference type="NCBI Taxonomy" id="1615952"/>
    <lineage>
        <taxon>Bacteria</taxon>
        <taxon>Pseudomonadati</taxon>
        <taxon>Pseudomonadota</taxon>
        <taxon>Betaproteobacteria</taxon>
        <taxon>Rhodocyclales</taxon>
        <taxon>Zoogloeaceae</taxon>
        <taxon>Uliginosibacterium</taxon>
    </lineage>
</organism>
<keyword evidence="2" id="KW-0732">Signal</keyword>
<feature type="compositionally biased region" description="Low complexity" evidence="1">
    <location>
        <begin position="26"/>
        <end position="67"/>
    </location>
</feature>
<dbReference type="Pfam" id="PF09492">
    <property type="entry name" value="Pec_lyase"/>
    <property type="match status" value="1"/>
</dbReference>
<feature type="chain" id="PRO_5046239218" evidence="2">
    <location>
        <begin position="19"/>
        <end position="439"/>
    </location>
</feature>
<name>A0ABV2CPT6_9RHOO</name>
<dbReference type="Proteomes" id="UP001548590">
    <property type="component" value="Unassembled WGS sequence"/>
</dbReference>
<dbReference type="Gene3D" id="1.50.10.20">
    <property type="match status" value="1"/>
</dbReference>
<keyword evidence="3" id="KW-0456">Lyase</keyword>
<evidence type="ECO:0000256" key="2">
    <source>
        <dbReference type="SAM" id="SignalP"/>
    </source>
</evidence>
<dbReference type="InterPro" id="IPR012669">
    <property type="entry name" value="Pectate_lyase"/>
</dbReference>
<dbReference type="NCBIfam" id="TIGR02474">
    <property type="entry name" value="pec_lyase"/>
    <property type="match status" value="1"/>
</dbReference>
<gene>
    <name evidence="3" type="primary">pelA</name>
    <name evidence="3" type="ORF">ABVT11_08825</name>
</gene>
<feature type="signal peptide" evidence="2">
    <location>
        <begin position="1"/>
        <end position="18"/>
    </location>
</feature>
<protein>
    <submittedName>
        <fullName evidence="3">Pectate lyase</fullName>
        <ecNumber evidence="3">4.2.2.2</ecNumber>
    </submittedName>
</protein>
<dbReference type="EMBL" id="JBEWLZ010000004">
    <property type="protein sequence ID" value="MET1489929.1"/>
    <property type="molecule type" value="Genomic_DNA"/>
</dbReference>
<evidence type="ECO:0000313" key="4">
    <source>
        <dbReference type="Proteomes" id="UP001548590"/>
    </source>
</evidence>
<proteinExistence type="predicted"/>
<evidence type="ECO:0000256" key="1">
    <source>
        <dbReference type="SAM" id="MobiDB-lite"/>
    </source>
</evidence>
<feature type="region of interest" description="Disordered" evidence="1">
    <location>
        <begin position="21"/>
        <end position="67"/>
    </location>
</feature>
<comment type="caution">
    <text evidence="3">The sequence shown here is derived from an EMBL/GenBank/DDBJ whole genome shotgun (WGS) entry which is preliminary data.</text>
</comment>
<dbReference type="SUPFAM" id="SSF81853">
    <property type="entry name" value="Family 10 polysaccharide lyase"/>
    <property type="match status" value="1"/>
</dbReference>
<dbReference type="PROSITE" id="PS51257">
    <property type="entry name" value="PROKAR_LIPOPROTEIN"/>
    <property type="match status" value="1"/>
</dbReference>
<dbReference type="GO" id="GO:0030570">
    <property type="term" value="F:pectate lyase activity"/>
    <property type="evidence" value="ECO:0007669"/>
    <property type="project" value="UniProtKB-EC"/>
</dbReference>
<reference evidence="3 4" key="1">
    <citation type="submission" date="2024-07" db="EMBL/GenBank/DDBJ databases">
        <title>Uliginosibacterium paludis KCTC:42655.</title>
        <authorList>
            <person name="Kim M.K."/>
        </authorList>
    </citation>
    <scope>NUCLEOTIDE SEQUENCE [LARGE SCALE GENOMIC DNA]</scope>
    <source>
        <strain evidence="3 4">KCTC 42655</strain>
    </source>
</reference>
<dbReference type="EC" id="4.2.2.2" evidence="3"/>
<dbReference type="RefSeq" id="WP_345923262.1">
    <property type="nucleotide sequence ID" value="NZ_JBDIVF010000001.1"/>
</dbReference>
<keyword evidence="4" id="KW-1185">Reference proteome</keyword>